<comment type="caution">
    <text evidence="2">The sequence shown here is derived from an EMBL/GenBank/DDBJ whole genome shotgun (WGS) entry which is preliminary data.</text>
</comment>
<feature type="compositionally biased region" description="Low complexity" evidence="1">
    <location>
        <begin position="10"/>
        <end position="21"/>
    </location>
</feature>
<evidence type="ECO:0000313" key="3">
    <source>
        <dbReference type="Proteomes" id="UP001447188"/>
    </source>
</evidence>
<feature type="compositionally biased region" description="Polar residues" evidence="1">
    <location>
        <begin position="432"/>
        <end position="442"/>
    </location>
</feature>
<evidence type="ECO:0000313" key="2">
    <source>
        <dbReference type="EMBL" id="KAL0634951.1"/>
    </source>
</evidence>
<feature type="region of interest" description="Disordered" evidence="1">
    <location>
        <begin position="423"/>
        <end position="444"/>
    </location>
</feature>
<gene>
    <name evidence="2" type="ORF">Q9L58_006145</name>
</gene>
<protein>
    <submittedName>
        <fullName evidence="2">Uncharacterized protein</fullName>
    </submittedName>
</protein>
<feature type="region of interest" description="Disordered" evidence="1">
    <location>
        <begin position="558"/>
        <end position="577"/>
    </location>
</feature>
<evidence type="ECO:0000256" key="1">
    <source>
        <dbReference type="SAM" id="MobiDB-lite"/>
    </source>
</evidence>
<feature type="compositionally biased region" description="Polar residues" evidence="1">
    <location>
        <begin position="533"/>
        <end position="552"/>
    </location>
</feature>
<feature type="region of interest" description="Disordered" evidence="1">
    <location>
        <begin position="528"/>
        <end position="552"/>
    </location>
</feature>
<sequence length="636" mass="69100">MTTPNKRSQRGSSSSLHTTSRSQKKNAKEPIMGYTWAPIPVLSSSAGKRVEGDNTQTMGFVLGPVEKKTTKKPVQRKSQDVTTITGERKIIKLVSICDLNATQLEQFEAMRLMMETVLGNFSIEKLQELVFCDGSAQENGEYMAKLEAIAQVENYHITRAYIEDGLLCLVIFHDVAEPKSVERLQHTIIPDFNESASQDSGTEATSSSPAVDFESPISVDPISENGSEEKTLQYGFTSLASDQPGSVSSSVLDGLSGTNSLPLSTHSEPEMGNRTVKSYESLNRFWWSPDGPNRTINQPGALSGSWLRNKNVSRIPVYKSSEKNKSVFSHPLPQIPEVLPKANKGKGVAVQAGRRVASEKSTGTVVRKSPIIGFKPKRRVDVGVATEAQLDSFWGPNRSNRGVTSHVGGRRIGWSTIKKIKNPEPAMGTAVPSATPTTNSGGPNPRIFLTGLNESNRSVTWESVERPIQTSENPTPGRINETGRQITSPSAPGVVTRKSSMDVIRPLDQASVGMLIYNPKKFTSLAGLRRRSSTQSLPTTRTRTFGASSSSLEKVIEKPTGIPSPVGGGSYRQHQTRSQKLWSDLLAVKTNVDEDEAGVGVNTPEASPEPHPEYIDTPSLCQSTRRGALVSGPEWS</sequence>
<name>A0ABR3GGH2_9PEZI</name>
<feature type="region of interest" description="Disordered" evidence="1">
    <location>
        <begin position="1"/>
        <end position="31"/>
    </location>
</feature>
<organism evidence="2 3">
    <name type="scientific">Discina gigas</name>
    <dbReference type="NCBI Taxonomy" id="1032678"/>
    <lineage>
        <taxon>Eukaryota</taxon>
        <taxon>Fungi</taxon>
        <taxon>Dikarya</taxon>
        <taxon>Ascomycota</taxon>
        <taxon>Pezizomycotina</taxon>
        <taxon>Pezizomycetes</taxon>
        <taxon>Pezizales</taxon>
        <taxon>Discinaceae</taxon>
        <taxon>Discina</taxon>
    </lineage>
</organism>
<feature type="region of interest" description="Disordered" evidence="1">
    <location>
        <begin position="593"/>
        <end position="636"/>
    </location>
</feature>
<feature type="region of interest" description="Disordered" evidence="1">
    <location>
        <begin position="192"/>
        <end position="226"/>
    </location>
</feature>
<keyword evidence="3" id="KW-1185">Reference proteome</keyword>
<proteinExistence type="predicted"/>
<accession>A0ABR3GGH2</accession>
<feature type="compositionally biased region" description="Polar residues" evidence="1">
    <location>
        <begin position="194"/>
        <end position="209"/>
    </location>
</feature>
<reference evidence="2 3" key="1">
    <citation type="submission" date="2024-02" db="EMBL/GenBank/DDBJ databases">
        <title>Discinaceae phylogenomics.</title>
        <authorList>
            <person name="Dirks A.C."/>
            <person name="James T.Y."/>
        </authorList>
    </citation>
    <scope>NUCLEOTIDE SEQUENCE [LARGE SCALE GENOMIC DNA]</scope>
    <source>
        <strain evidence="2 3">ACD0624</strain>
    </source>
</reference>
<dbReference type="EMBL" id="JBBBZM010000081">
    <property type="protein sequence ID" value="KAL0634951.1"/>
    <property type="molecule type" value="Genomic_DNA"/>
</dbReference>
<dbReference type="Proteomes" id="UP001447188">
    <property type="component" value="Unassembled WGS sequence"/>
</dbReference>
<feature type="region of interest" description="Disordered" evidence="1">
    <location>
        <begin position="462"/>
        <end position="497"/>
    </location>
</feature>